<feature type="compositionally biased region" description="Basic residues" evidence="1">
    <location>
        <begin position="187"/>
        <end position="200"/>
    </location>
</feature>
<organism evidence="2 3">
    <name type="scientific">Hypothenemus hampei</name>
    <name type="common">Coffee berry borer</name>
    <dbReference type="NCBI Taxonomy" id="57062"/>
    <lineage>
        <taxon>Eukaryota</taxon>
        <taxon>Metazoa</taxon>
        <taxon>Ecdysozoa</taxon>
        <taxon>Arthropoda</taxon>
        <taxon>Hexapoda</taxon>
        <taxon>Insecta</taxon>
        <taxon>Pterygota</taxon>
        <taxon>Neoptera</taxon>
        <taxon>Endopterygota</taxon>
        <taxon>Coleoptera</taxon>
        <taxon>Polyphaga</taxon>
        <taxon>Cucujiformia</taxon>
        <taxon>Curculionidae</taxon>
        <taxon>Scolytinae</taxon>
        <taxon>Hypothenemus</taxon>
    </lineage>
</organism>
<accession>A0ABD1EDF0</accession>
<gene>
    <name evidence="2" type="ORF">ABEB36_010815</name>
</gene>
<dbReference type="Proteomes" id="UP001566132">
    <property type="component" value="Unassembled WGS sequence"/>
</dbReference>
<reference evidence="2 3" key="1">
    <citation type="submission" date="2024-05" db="EMBL/GenBank/DDBJ databases">
        <title>Genetic variation in Jamaican populations of the coffee berry borer (Hypothenemus hampei).</title>
        <authorList>
            <person name="Errbii M."/>
            <person name="Myrie A."/>
        </authorList>
    </citation>
    <scope>NUCLEOTIDE SEQUENCE [LARGE SCALE GENOMIC DNA]</scope>
    <source>
        <strain evidence="2">JA-Hopewell-2020-01-JO</strain>
        <tissue evidence="2">Whole body</tissue>
    </source>
</reference>
<dbReference type="EMBL" id="JBDJPC010000008">
    <property type="protein sequence ID" value="KAL1492575.1"/>
    <property type="molecule type" value="Genomic_DNA"/>
</dbReference>
<evidence type="ECO:0000256" key="1">
    <source>
        <dbReference type="SAM" id="MobiDB-lite"/>
    </source>
</evidence>
<feature type="region of interest" description="Disordered" evidence="1">
    <location>
        <begin position="180"/>
        <end position="200"/>
    </location>
</feature>
<sequence length="200" mass="23978">MGEEMEHRLSKPRRQCIKCKAITDIQMYHPRLHDRPHTGKVFKEVLESIQRIERGAVAVHIIVTNAMNFLNVKFPSRFRYNDLRRIYIASVHEHLNLFNLIHNQEMSLIERMIPNMEEFHIYPEADWQQEEANWQQEEADWQQEEAAAYVPPPVPFEESQIPKKRKRITTTEQSLQEAQEFLGSGLHSRRPHKRPRRYEE</sequence>
<feature type="region of interest" description="Disordered" evidence="1">
    <location>
        <begin position="153"/>
        <end position="172"/>
    </location>
</feature>
<protein>
    <submittedName>
        <fullName evidence="2">Uncharacterized protein</fullName>
    </submittedName>
</protein>
<comment type="caution">
    <text evidence="2">The sequence shown here is derived from an EMBL/GenBank/DDBJ whole genome shotgun (WGS) entry which is preliminary data.</text>
</comment>
<evidence type="ECO:0000313" key="2">
    <source>
        <dbReference type="EMBL" id="KAL1492575.1"/>
    </source>
</evidence>
<dbReference type="AlphaFoldDB" id="A0ABD1EDF0"/>
<keyword evidence="3" id="KW-1185">Reference proteome</keyword>
<proteinExistence type="predicted"/>
<evidence type="ECO:0000313" key="3">
    <source>
        <dbReference type="Proteomes" id="UP001566132"/>
    </source>
</evidence>
<name>A0ABD1EDF0_HYPHA</name>